<reference evidence="3 4" key="1">
    <citation type="journal article" date="2021" name="Nat. Commun.">
        <title>Genetic determinants of endophytism in the Arabidopsis root mycobiome.</title>
        <authorList>
            <person name="Mesny F."/>
            <person name="Miyauchi S."/>
            <person name="Thiergart T."/>
            <person name="Pickel B."/>
            <person name="Atanasova L."/>
            <person name="Karlsson M."/>
            <person name="Huettel B."/>
            <person name="Barry K.W."/>
            <person name="Haridas S."/>
            <person name="Chen C."/>
            <person name="Bauer D."/>
            <person name="Andreopoulos W."/>
            <person name="Pangilinan J."/>
            <person name="LaButti K."/>
            <person name="Riley R."/>
            <person name="Lipzen A."/>
            <person name="Clum A."/>
            <person name="Drula E."/>
            <person name="Henrissat B."/>
            <person name="Kohler A."/>
            <person name="Grigoriev I.V."/>
            <person name="Martin F.M."/>
            <person name="Hacquard S."/>
        </authorList>
    </citation>
    <scope>NUCLEOTIDE SEQUENCE [LARGE SCALE GENOMIC DNA]</scope>
    <source>
        <strain evidence="3 4">MPI-CAGE-CH-0241</strain>
    </source>
</reference>
<dbReference type="InterPro" id="IPR045254">
    <property type="entry name" value="Nit1/2_C-N_Hydrolase"/>
</dbReference>
<dbReference type="PROSITE" id="PS50263">
    <property type="entry name" value="CN_HYDROLASE"/>
    <property type="match status" value="1"/>
</dbReference>
<comment type="caution">
    <text evidence="3">The sequence shown here is derived from an EMBL/GenBank/DDBJ whole genome shotgun (WGS) entry which is preliminary data.</text>
</comment>
<protein>
    <submittedName>
        <fullName evidence="3">Carbon-nitrogen hydrolase</fullName>
    </submittedName>
</protein>
<organism evidence="3 4">
    <name type="scientific">Thelonectria olida</name>
    <dbReference type="NCBI Taxonomy" id="1576542"/>
    <lineage>
        <taxon>Eukaryota</taxon>
        <taxon>Fungi</taxon>
        <taxon>Dikarya</taxon>
        <taxon>Ascomycota</taxon>
        <taxon>Pezizomycotina</taxon>
        <taxon>Sordariomycetes</taxon>
        <taxon>Hypocreomycetidae</taxon>
        <taxon>Hypocreales</taxon>
        <taxon>Nectriaceae</taxon>
        <taxon>Thelonectria</taxon>
    </lineage>
</organism>
<dbReference type="InterPro" id="IPR003010">
    <property type="entry name" value="C-N_Hydrolase"/>
</dbReference>
<dbReference type="AlphaFoldDB" id="A0A9P8VTW3"/>
<dbReference type="GO" id="GO:0006528">
    <property type="term" value="P:asparagine metabolic process"/>
    <property type="evidence" value="ECO:0007669"/>
    <property type="project" value="TreeGrafter"/>
</dbReference>
<evidence type="ECO:0000259" key="2">
    <source>
        <dbReference type="PROSITE" id="PS50263"/>
    </source>
</evidence>
<dbReference type="PANTHER" id="PTHR23088:SF30">
    <property type="entry name" value="OMEGA-AMIDASE NIT2"/>
    <property type="match status" value="1"/>
</dbReference>
<dbReference type="EMBL" id="JAGPYM010000031">
    <property type="protein sequence ID" value="KAH6877205.1"/>
    <property type="molecule type" value="Genomic_DNA"/>
</dbReference>
<dbReference type="GO" id="GO:0005739">
    <property type="term" value="C:mitochondrion"/>
    <property type="evidence" value="ECO:0007669"/>
    <property type="project" value="TreeGrafter"/>
</dbReference>
<dbReference type="SUPFAM" id="SSF56317">
    <property type="entry name" value="Carbon-nitrogen hydrolase"/>
    <property type="match status" value="1"/>
</dbReference>
<dbReference type="Pfam" id="PF00795">
    <property type="entry name" value="CN_hydrolase"/>
    <property type="match status" value="1"/>
</dbReference>
<gene>
    <name evidence="3" type="ORF">B0T10DRAFT_584691</name>
</gene>
<proteinExistence type="predicted"/>
<dbReference type="GO" id="GO:0006107">
    <property type="term" value="P:oxaloacetate metabolic process"/>
    <property type="evidence" value="ECO:0007669"/>
    <property type="project" value="TreeGrafter"/>
</dbReference>
<keyword evidence="4" id="KW-1185">Reference proteome</keyword>
<dbReference type="Gene3D" id="3.60.110.10">
    <property type="entry name" value="Carbon-nitrogen hydrolase"/>
    <property type="match status" value="1"/>
</dbReference>
<evidence type="ECO:0000256" key="1">
    <source>
        <dbReference type="ARBA" id="ARBA00022801"/>
    </source>
</evidence>
<dbReference type="GO" id="GO:0050152">
    <property type="term" value="F:omega-amidase activity"/>
    <property type="evidence" value="ECO:0007669"/>
    <property type="project" value="TreeGrafter"/>
</dbReference>
<dbReference type="OrthoDB" id="10250282at2759"/>
<dbReference type="PANTHER" id="PTHR23088">
    <property type="entry name" value="NITRILASE-RELATED"/>
    <property type="match status" value="1"/>
</dbReference>
<dbReference type="Proteomes" id="UP000777438">
    <property type="component" value="Unassembled WGS sequence"/>
</dbReference>
<sequence length="305" mass="33324">MNCPILQTPKTLRSPVRIACIQFASGPDKSANIQLARDGVFTAARNGARIVVLPECFNSPYATSAFRQYAEVLSPNSVSEDASPTFDALSQMAREAGVFLVGGSIPELESNSQNIFNTCLVFSPQGVLLDFHRKAHLFNVDFPAMRFRESDVLTPGNAITIVELGDYGKIGLGICFDVRFPEPASIAARQGAFALIYPSAFNHTTGPLHWELLSRSRALDNQVFVAMCSQAFESSSAYPAWGHSMIVDPSGQIMATASRDDAIVYADLCDDAIQESRQQIPLTTQRRFDLYPDVSKGYEKPALAE</sequence>
<name>A0A9P8VTW3_9HYPO</name>
<dbReference type="CDD" id="cd07572">
    <property type="entry name" value="nit"/>
    <property type="match status" value="1"/>
</dbReference>
<keyword evidence="1 3" id="KW-0378">Hydrolase</keyword>
<dbReference type="InterPro" id="IPR036526">
    <property type="entry name" value="C-N_Hydrolase_sf"/>
</dbReference>
<evidence type="ECO:0000313" key="4">
    <source>
        <dbReference type="Proteomes" id="UP000777438"/>
    </source>
</evidence>
<evidence type="ECO:0000313" key="3">
    <source>
        <dbReference type="EMBL" id="KAH6877205.1"/>
    </source>
</evidence>
<accession>A0A9P8VTW3</accession>
<dbReference type="GO" id="GO:0006541">
    <property type="term" value="P:glutamine metabolic process"/>
    <property type="evidence" value="ECO:0007669"/>
    <property type="project" value="TreeGrafter"/>
</dbReference>
<feature type="domain" description="CN hydrolase" evidence="2">
    <location>
        <begin position="16"/>
        <end position="270"/>
    </location>
</feature>